<dbReference type="Pfam" id="PF08447">
    <property type="entry name" value="PAS_3"/>
    <property type="match status" value="1"/>
</dbReference>
<evidence type="ECO:0000256" key="11">
    <source>
        <dbReference type="ARBA" id="ARBA00022777"/>
    </source>
</evidence>
<keyword evidence="15" id="KW-0675">Receptor</keyword>
<evidence type="ECO:0000256" key="12">
    <source>
        <dbReference type="ARBA" id="ARBA00022840"/>
    </source>
</evidence>
<evidence type="ECO:0000256" key="5">
    <source>
        <dbReference type="ARBA" id="ARBA00022606"/>
    </source>
</evidence>
<dbReference type="PANTHER" id="PTHR41523">
    <property type="entry name" value="TWO-COMPONENT SYSTEM SENSOR PROTEIN"/>
    <property type="match status" value="1"/>
</dbReference>
<evidence type="ECO:0000313" key="21">
    <source>
        <dbReference type="Proteomes" id="UP001524642"/>
    </source>
</evidence>
<evidence type="ECO:0000256" key="9">
    <source>
        <dbReference type="ARBA" id="ARBA00022737"/>
    </source>
</evidence>
<gene>
    <name evidence="20" type="ORF">NRP21_14835</name>
</gene>
<evidence type="ECO:0000256" key="2">
    <source>
        <dbReference type="ARBA" id="ARBA00012438"/>
    </source>
</evidence>
<evidence type="ECO:0000256" key="16">
    <source>
        <dbReference type="PROSITE-ProRule" id="PRU00169"/>
    </source>
</evidence>
<evidence type="ECO:0000259" key="19">
    <source>
        <dbReference type="PROSITE" id="PS50113"/>
    </source>
</evidence>
<comment type="catalytic activity">
    <reaction evidence="1">
        <text>ATP + protein L-histidine = ADP + protein N-phospho-L-histidine.</text>
        <dbReference type="EC" id="2.7.13.3"/>
    </reaction>
</comment>
<dbReference type="SMART" id="SM00091">
    <property type="entry name" value="PAS"/>
    <property type="match status" value="1"/>
</dbReference>
<dbReference type="InterPro" id="IPR029016">
    <property type="entry name" value="GAF-like_dom_sf"/>
</dbReference>
<dbReference type="InterPro" id="IPR001789">
    <property type="entry name" value="Sig_transdc_resp-reg_receiver"/>
</dbReference>
<dbReference type="Gene3D" id="3.30.565.10">
    <property type="entry name" value="Histidine kinase-like ATPase, C-terminal domain"/>
    <property type="match status" value="1"/>
</dbReference>
<keyword evidence="3" id="KW-0600">Photoreceptor protein</keyword>
<keyword evidence="7" id="KW-0288">FMN</keyword>
<dbReference type="InterPro" id="IPR035965">
    <property type="entry name" value="PAS-like_dom_sf"/>
</dbReference>
<keyword evidence="6" id="KW-0285">Flavoprotein</keyword>
<dbReference type="SUPFAM" id="SSF55785">
    <property type="entry name" value="PYP-like sensor domain (PAS domain)"/>
    <property type="match status" value="2"/>
</dbReference>
<dbReference type="PROSITE" id="PS50113">
    <property type="entry name" value="PAC"/>
    <property type="match status" value="1"/>
</dbReference>
<keyword evidence="8" id="KW-0808">Transferase</keyword>
<dbReference type="Gene3D" id="3.30.450.20">
    <property type="entry name" value="PAS domain"/>
    <property type="match status" value="2"/>
</dbReference>
<dbReference type="InterPro" id="IPR036890">
    <property type="entry name" value="HATPase_C_sf"/>
</dbReference>
<keyword evidence="10" id="KW-0547">Nucleotide-binding</keyword>
<evidence type="ECO:0000313" key="20">
    <source>
        <dbReference type="EMBL" id="MCR0983329.1"/>
    </source>
</evidence>
<evidence type="ECO:0000256" key="7">
    <source>
        <dbReference type="ARBA" id="ARBA00022643"/>
    </source>
</evidence>
<dbReference type="CDD" id="cd00130">
    <property type="entry name" value="PAS"/>
    <property type="match status" value="1"/>
</dbReference>
<dbReference type="InterPro" id="IPR011006">
    <property type="entry name" value="CheY-like_superfamily"/>
</dbReference>
<dbReference type="SUPFAM" id="SSF55874">
    <property type="entry name" value="ATPase domain of HSP90 chaperone/DNA topoisomerase II/histidine kinase"/>
    <property type="match status" value="1"/>
</dbReference>
<dbReference type="RefSeq" id="WP_257716994.1">
    <property type="nucleotide sequence ID" value="NZ_JANJOU010000011.1"/>
</dbReference>
<dbReference type="InterPro" id="IPR000014">
    <property type="entry name" value="PAS"/>
</dbReference>
<dbReference type="NCBIfam" id="TIGR00229">
    <property type="entry name" value="sensory_box"/>
    <property type="match status" value="1"/>
</dbReference>
<keyword evidence="13" id="KW-0157">Chromophore</keyword>
<dbReference type="Pfam" id="PF08448">
    <property type="entry name" value="PAS_4"/>
    <property type="match status" value="1"/>
</dbReference>
<evidence type="ECO:0000256" key="1">
    <source>
        <dbReference type="ARBA" id="ARBA00000085"/>
    </source>
</evidence>
<proteinExistence type="predicted"/>
<dbReference type="SMART" id="SM00086">
    <property type="entry name" value="PAC"/>
    <property type="match status" value="2"/>
</dbReference>
<feature type="domain" description="Response regulatory" evidence="17">
    <location>
        <begin position="686"/>
        <end position="796"/>
    </location>
</feature>
<dbReference type="InterPro" id="IPR003018">
    <property type="entry name" value="GAF"/>
</dbReference>
<dbReference type="SUPFAM" id="SSF55781">
    <property type="entry name" value="GAF domain-like"/>
    <property type="match status" value="1"/>
</dbReference>
<sequence>MARRIRAFDWPGTPLGPTGAWPPSLRTAVDLLVPHGFAMIALWGPDLIQIYNDGYRDLMGAKHPRGLGQPTRECWPEVWHINAPIYARVRRGETLTFEDTLYPLERSGTPEGTPENVRLTITYSPLRIEDGEVAGILVTMIETTARHLAEEARARSEAALRESEARQAFLLKLSDALRPLSGPAGLQEAACRILAEQLDVDRAYYVEVDEAAGTARVAQDFVRGGAPSLAGEHRIADFAWAVANLYQDRHVVSDTRTSGLVPPADRPISAALGIIACMGAPLIKEGRLVGALCVTASHPRDWREDEVGLMREVAERIWAAVERARAEAALRESEERFRQFAASSSDALWVRDAATFAFEFASPALETIFGVAPDKALAEPRLLSALIVPEEREEVSRRVARIGAGERIVQEYRILRPTDRSFRWIRSTGFPLQDENGAVRRIATIASDITEARLLAEHQGVLLAELQHRVRNIMAVIRSVASRTAEGASDVEEYRTLISGRLLTLARVQALLTRSANMRAGITAVVGDELAAAGHKGQYALSGPEVTLSPKVAEVLTLAVHELATNAVKYGALSVPEGQVRVSWTSEERRGAPWLLFDWEEEGAPEPLAPASPRRRGFGTKLIEGRIPYELGGDGRITFHPGGARCRIEFPLRDGASILETGAPAPITVFGGMLDMRNAADLTGQHVLVVEDDYYIAIDTASALQGAGAEVLGPCPTEAAAREVLERATPTWAVLDINLGEGPSFSLARALRARGVPFLFITGYDEAAILPEFAGVARLQKPVEPRQLVAAIAEATGLRHPQGKA</sequence>
<evidence type="ECO:0000256" key="13">
    <source>
        <dbReference type="ARBA" id="ARBA00022991"/>
    </source>
</evidence>
<evidence type="ECO:0000259" key="18">
    <source>
        <dbReference type="PROSITE" id="PS50112"/>
    </source>
</evidence>
<dbReference type="EMBL" id="JANJOU010000011">
    <property type="protein sequence ID" value="MCR0983329.1"/>
    <property type="molecule type" value="Genomic_DNA"/>
</dbReference>
<dbReference type="InterPro" id="IPR000700">
    <property type="entry name" value="PAS-assoc_C"/>
</dbReference>
<dbReference type="Pfam" id="PF01590">
    <property type="entry name" value="GAF"/>
    <property type="match status" value="1"/>
</dbReference>
<dbReference type="SUPFAM" id="SSF52172">
    <property type="entry name" value="CheY-like"/>
    <property type="match status" value="1"/>
</dbReference>
<evidence type="ECO:0000256" key="15">
    <source>
        <dbReference type="ARBA" id="ARBA00023170"/>
    </source>
</evidence>
<reference evidence="20 21" key="1">
    <citation type="submission" date="2022-06" db="EMBL/GenBank/DDBJ databases">
        <title>Roseomonas CN29.</title>
        <authorList>
            <person name="Cheng Y."/>
            <person name="He X."/>
        </authorList>
    </citation>
    <scope>NUCLEOTIDE SEQUENCE [LARGE SCALE GENOMIC DNA]</scope>
    <source>
        <strain evidence="20 21">CN29</strain>
    </source>
</reference>
<dbReference type="InterPro" id="IPR011102">
    <property type="entry name" value="Sig_transdc_His_kinase_HWE"/>
</dbReference>
<keyword evidence="14" id="KW-0843">Virulence</keyword>
<accession>A0ABT1X8M8</accession>
<dbReference type="Pfam" id="PF07536">
    <property type="entry name" value="HWE_HK"/>
    <property type="match status" value="1"/>
</dbReference>
<keyword evidence="11" id="KW-0418">Kinase</keyword>
<dbReference type="InterPro" id="IPR001610">
    <property type="entry name" value="PAC"/>
</dbReference>
<dbReference type="EC" id="2.7.13.3" evidence="2"/>
<evidence type="ECO:0000259" key="17">
    <source>
        <dbReference type="PROSITE" id="PS50110"/>
    </source>
</evidence>
<dbReference type="PROSITE" id="PS50110">
    <property type="entry name" value="RESPONSE_REGULATORY"/>
    <property type="match status" value="1"/>
</dbReference>
<dbReference type="SMART" id="SM00911">
    <property type="entry name" value="HWE_HK"/>
    <property type="match status" value="1"/>
</dbReference>
<evidence type="ECO:0000256" key="6">
    <source>
        <dbReference type="ARBA" id="ARBA00022630"/>
    </source>
</evidence>
<dbReference type="PROSITE" id="PS50112">
    <property type="entry name" value="PAS"/>
    <property type="match status" value="1"/>
</dbReference>
<dbReference type="InterPro" id="IPR013656">
    <property type="entry name" value="PAS_4"/>
</dbReference>
<keyword evidence="5" id="KW-0716">Sensory transduction</keyword>
<comment type="caution">
    <text evidence="20">The sequence shown here is derived from an EMBL/GenBank/DDBJ whole genome shotgun (WGS) entry which is preliminary data.</text>
</comment>
<keyword evidence="12" id="KW-0067">ATP-binding</keyword>
<dbReference type="PANTHER" id="PTHR41523:SF8">
    <property type="entry name" value="ETHYLENE RESPONSE SENSOR PROTEIN"/>
    <property type="match status" value="1"/>
</dbReference>
<name>A0ABT1X8M8_9PROT</name>
<dbReference type="Gene3D" id="3.40.50.2300">
    <property type="match status" value="1"/>
</dbReference>
<dbReference type="Gene3D" id="3.30.450.40">
    <property type="match status" value="1"/>
</dbReference>
<organism evidence="20 21">
    <name type="scientific">Roseomonas populi</name>
    <dbReference type="NCBI Taxonomy" id="3121582"/>
    <lineage>
        <taxon>Bacteria</taxon>
        <taxon>Pseudomonadati</taxon>
        <taxon>Pseudomonadota</taxon>
        <taxon>Alphaproteobacteria</taxon>
        <taxon>Acetobacterales</taxon>
        <taxon>Roseomonadaceae</taxon>
        <taxon>Roseomonas</taxon>
    </lineage>
</organism>
<evidence type="ECO:0000256" key="4">
    <source>
        <dbReference type="ARBA" id="ARBA00022553"/>
    </source>
</evidence>
<feature type="domain" description="PAC" evidence="19">
    <location>
        <begin position="408"/>
        <end position="461"/>
    </location>
</feature>
<evidence type="ECO:0000256" key="10">
    <source>
        <dbReference type="ARBA" id="ARBA00022741"/>
    </source>
</evidence>
<evidence type="ECO:0000256" key="8">
    <source>
        <dbReference type="ARBA" id="ARBA00022679"/>
    </source>
</evidence>
<evidence type="ECO:0000256" key="14">
    <source>
        <dbReference type="ARBA" id="ARBA00023026"/>
    </source>
</evidence>
<dbReference type="SMART" id="SM00448">
    <property type="entry name" value="REC"/>
    <property type="match status" value="1"/>
</dbReference>
<feature type="modified residue" description="4-aspartylphosphate" evidence="16">
    <location>
        <position position="736"/>
    </location>
</feature>
<keyword evidence="9" id="KW-0677">Repeat</keyword>
<protein>
    <recommendedName>
        <fullName evidence="2">histidine kinase</fullName>
        <ecNumber evidence="2">2.7.13.3</ecNumber>
    </recommendedName>
</protein>
<evidence type="ECO:0000256" key="3">
    <source>
        <dbReference type="ARBA" id="ARBA00022543"/>
    </source>
</evidence>
<keyword evidence="4 16" id="KW-0597">Phosphoprotein</keyword>
<feature type="domain" description="PAS" evidence="18">
    <location>
        <begin position="333"/>
        <end position="406"/>
    </location>
</feature>
<dbReference type="InterPro" id="IPR013655">
    <property type="entry name" value="PAS_fold_3"/>
</dbReference>
<dbReference type="SMART" id="SM00065">
    <property type="entry name" value="GAF"/>
    <property type="match status" value="1"/>
</dbReference>
<dbReference type="Proteomes" id="UP001524642">
    <property type="component" value="Unassembled WGS sequence"/>
</dbReference>
<keyword evidence="21" id="KW-1185">Reference proteome</keyword>